<feature type="signal peptide" evidence="1">
    <location>
        <begin position="1"/>
        <end position="21"/>
    </location>
</feature>
<accession>A0A840D9H5</accession>
<name>A0A840D9H5_9BACE</name>
<reference evidence="2" key="1">
    <citation type="submission" date="2020-08" db="EMBL/GenBank/DDBJ databases">
        <title>Genomic Encyclopedia of Type Strains, Phase IV (KMG-IV): sequencing the most valuable type-strain genomes for metagenomic binning, comparative biology and taxonomic classification.</title>
        <authorList>
            <person name="Goeker M."/>
        </authorList>
    </citation>
    <scope>NUCLEOTIDE SEQUENCE [LARGE SCALE GENOMIC DNA]</scope>
    <source>
        <strain evidence="2">DSM 105720</strain>
    </source>
</reference>
<gene>
    <name evidence="2" type="ORF">GGR06_002994</name>
</gene>
<dbReference type="RefSeq" id="WP_148298341.1">
    <property type="nucleotide sequence ID" value="NZ_JACIER010000013.1"/>
</dbReference>
<sequence>MKRKIFIVLTLLLIVAVPSFGEEVQRDCNWKKQLEEIKKNEILKDKGYPQLVKYTYQDEVKTMDEVKQLKEQLLSYTDNYLPVSSKDNTSVRLLNLEEIQQTEGESTVATSVKSLTEYLNYVIQTGVHTVKLTWEFQAKTYESLCVVSNNGIVYDPVVMNLMIIE</sequence>
<feature type="chain" id="PRO_5032749334" evidence="1">
    <location>
        <begin position="22"/>
        <end position="165"/>
    </location>
</feature>
<comment type="caution">
    <text evidence="2">The sequence shown here is derived from an EMBL/GenBank/DDBJ whole genome shotgun (WGS) entry which is preliminary data.</text>
</comment>
<proteinExistence type="predicted"/>
<keyword evidence="1" id="KW-0732">Signal</keyword>
<evidence type="ECO:0000313" key="2">
    <source>
        <dbReference type="EMBL" id="MBB4045183.1"/>
    </source>
</evidence>
<dbReference type="EMBL" id="JACIER010000013">
    <property type="protein sequence ID" value="MBB4045183.1"/>
    <property type="molecule type" value="Genomic_DNA"/>
</dbReference>
<dbReference type="Proteomes" id="UP000560658">
    <property type="component" value="Unassembled WGS sequence"/>
</dbReference>
<protein>
    <submittedName>
        <fullName evidence="2">Uncharacterized protein</fullName>
    </submittedName>
</protein>
<evidence type="ECO:0000313" key="3">
    <source>
        <dbReference type="Proteomes" id="UP000560658"/>
    </source>
</evidence>
<dbReference type="AlphaFoldDB" id="A0A840D9H5"/>
<keyword evidence="3" id="KW-1185">Reference proteome</keyword>
<organism evidence="2 3">
    <name type="scientific">Bacteroides reticulotermitis</name>
    <dbReference type="NCBI Taxonomy" id="1133319"/>
    <lineage>
        <taxon>Bacteria</taxon>
        <taxon>Pseudomonadati</taxon>
        <taxon>Bacteroidota</taxon>
        <taxon>Bacteroidia</taxon>
        <taxon>Bacteroidales</taxon>
        <taxon>Bacteroidaceae</taxon>
        <taxon>Bacteroides</taxon>
    </lineage>
</organism>
<evidence type="ECO:0000256" key="1">
    <source>
        <dbReference type="SAM" id="SignalP"/>
    </source>
</evidence>